<evidence type="ECO:0000313" key="4">
    <source>
        <dbReference type="Proteomes" id="UP000321080"/>
    </source>
</evidence>
<dbReference type="InterPro" id="IPR029062">
    <property type="entry name" value="Class_I_gatase-like"/>
</dbReference>
<dbReference type="OrthoDB" id="9785923at2"/>
<dbReference type="RefSeq" id="WP_147766525.1">
    <property type="nucleotide sequence ID" value="NZ_VRKQ01000008.1"/>
</dbReference>
<sequence length="306" mass="35573">MKKYHIFVCLFSLWIFTSVHSQPTSKKIDVLIVDGFSNHDWEQTTYVVKTILEKSELFNVSVSTSPAEPEDKNWKHWKPKFKKFDVIIINCNNINNKEIKWPKKIEKHLEHYVTTGGGLYILHSANNAFPHWKGYNLMIGLGWRQPNQGIALQVTNDEKIKEIPLGEGKATYHGPRKDVIIYKLNNHPINRDLPKKWKTPDMELYKYARGPAKNLTVLSYARDDITNINWPVEWVVSYGNGRVYNSSMGHLWKGQTYPISYRCIGFQTILIRATEWLASESVTYKIPENFPTEFNISLANEQISKK</sequence>
<keyword evidence="1" id="KW-0732">Signal</keyword>
<proteinExistence type="predicted"/>
<reference evidence="3 4" key="1">
    <citation type="submission" date="2019-08" db="EMBL/GenBank/DDBJ databases">
        <title>Seonamhaeicola sediminis sp. nov., isolated from marine sediment.</title>
        <authorList>
            <person name="Cao W.R."/>
        </authorList>
    </citation>
    <scope>NUCLEOTIDE SEQUENCE [LARGE SCALE GENOMIC DNA]</scope>
    <source>
        <strain evidence="3 4">1505</strain>
    </source>
</reference>
<dbReference type="Pfam" id="PF06283">
    <property type="entry name" value="ThuA"/>
    <property type="match status" value="1"/>
</dbReference>
<evidence type="ECO:0000256" key="1">
    <source>
        <dbReference type="SAM" id="SignalP"/>
    </source>
</evidence>
<accession>A0A5C7GKP9</accession>
<dbReference type="PANTHER" id="PTHR40469">
    <property type="entry name" value="SECRETED GLYCOSYL HYDROLASE"/>
    <property type="match status" value="1"/>
</dbReference>
<dbReference type="Gene3D" id="3.40.50.880">
    <property type="match status" value="1"/>
</dbReference>
<evidence type="ECO:0000259" key="2">
    <source>
        <dbReference type="Pfam" id="PF06283"/>
    </source>
</evidence>
<comment type="caution">
    <text evidence="3">The sequence shown here is derived from an EMBL/GenBank/DDBJ whole genome shotgun (WGS) entry which is preliminary data.</text>
</comment>
<dbReference type="InterPro" id="IPR029010">
    <property type="entry name" value="ThuA-like"/>
</dbReference>
<feature type="signal peptide" evidence="1">
    <location>
        <begin position="1"/>
        <end position="21"/>
    </location>
</feature>
<name>A0A5C7GKP9_9FLAO</name>
<feature type="chain" id="PRO_5022941615" evidence="1">
    <location>
        <begin position="22"/>
        <end position="306"/>
    </location>
</feature>
<evidence type="ECO:0000313" key="3">
    <source>
        <dbReference type="EMBL" id="TXG39046.1"/>
    </source>
</evidence>
<gene>
    <name evidence="3" type="ORF">FUA22_03950</name>
</gene>
<organism evidence="3 4">
    <name type="scientific">Seonamhaeicola maritimus</name>
    <dbReference type="NCBI Taxonomy" id="2591822"/>
    <lineage>
        <taxon>Bacteria</taxon>
        <taxon>Pseudomonadati</taxon>
        <taxon>Bacteroidota</taxon>
        <taxon>Flavobacteriia</taxon>
        <taxon>Flavobacteriales</taxon>
        <taxon>Flavobacteriaceae</taxon>
    </lineage>
</organism>
<dbReference type="AlphaFoldDB" id="A0A5C7GKP9"/>
<dbReference type="PANTHER" id="PTHR40469:SF2">
    <property type="entry name" value="GALACTOSE-BINDING DOMAIN-LIKE SUPERFAMILY PROTEIN"/>
    <property type="match status" value="1"/>
</dbReference>
<dbReference type="SUPFAM" id="SSF52317">
    <property type="entry name" value="Class I glutamine amidotransferase-like"/>
    <property type="match status" value="1"/>
</dbReference>
<keyword evidence="4" id="KW-1185">Reference proteome</keyword>
<dbReference type="EMBL" id="VRKQ01000008">
    <property type="protein sequence ID" value="TXG39046.1"/>
    <property type="molecule type" value="Genomic_DNA"/>
</dbReference>
<feature type="domain" description="ThuA-like" evidence="2">
    <location>
        <begin position="30"/>
        <end position="276"/>
    </location>
</feature>
<dbReference type="Proteomes" id="UP000321080">
    <property type="component" value="Unassembled WGS sequence"/>
</dbReference>
<protein>
    <submittedName>
        <fullName evidence="3">ThuA domain-containing protein</fullName>
    </submittedName>
</protein>